<accession>A0A9D9DRF3</accession>
<gene>
    <name evidence="2" type="ORF">IAC76_00490</name>
</gene>
<dbReference type="AlphaFoldDB" id="A0A9D9DRF3"/>
<feature type="region of interest" description="Disordered" evidence="1">
    <location>
        <begin position="208"/>
        <end position="236"/>
    </location>
</feature>
<name>A0A9D9DRF3_9BACT</name>
<evidence type="ECO:0000256" key="1">
    <source>
        <dbReference type="SAM" id="MobiDB-lite"/>
    </source>
</evidence>
<reference evidence="2" key="1">
    <citation type="submission" date="2020-10" db="EMBL/GenBank/DDBJ databases">
        <authorList>
            <person name="Gilroy R."/>
        </authorList>
    </citation>
    <scope>NUCLEOTIDE SEQUENCE</scope>
    <source>
        <strain evidence="2">10192</strain>
    </source>
</reference>
<reference evidence="2" key="2">
    <citation type="journal article" date="2021" name="PeerJ">
        <title>Extensive microbial diversity within the chicken gut microbiome revealed by metagenomics and culture.</title>
        <authorList>
            <person name="Gilroy R."/>
            <person name="Ravi A."/>
            <person name="Getino M."/>
            <person name="Pursley I."/>
            <person name="Horton D.L."/>
            <person name="Alikhan N.F."/>
            <person name="Baker D."/>
            <person name="Gharbi K."/>
            <person name="Hall N."/>
            <person name="Watson M."/>
            <person name="Adriaenssens E.M."/>
            <person name="Foster-Nyarko E."/>
            <person name="Jarju S."/>
            <person name="Secka A."/>
            <person name="Antonio M."/>
            <person name="Oren A."/>
            <person name="Chaudhuri R.R."/>
            <person name="La Ragione R."/>
            <person name="Hildebrand F."/>
            <person name="Pallen M.J."/>
        </authorList>
    </citation>
    <scope>NUCLEOTIDE SEQUENCE</scope>
    <source>
        <strain evidence="2">10192</strain>
    </source>
</reference>
<comment type="caution">
    <text evidence="2">The sequence shown here is derived from an EMBL/GenBank/DDBJ whole genome shotgun (WGS) entry which is preliminary data.</text>
</comment>
<protein>
    <submittedName>
        <fullName evidence="2">Uncharacterized protein</fullName>
    </submittedName>
</protein>
<dbReference type="Proteomes" id="UP000823632">
    <property type="component" value="Unassembled WGS sequence"/>
</dbReference>
<evidence type="ECO:0000313" key="2">
    <source>
        <dbReference type="EMBL" id="MBO8429839.1"/>
    </source>
</evidence>
<organism evidence="2 3">
    <name type="scientific">Candidatus Scatousia excrementipullorum</name>
    <dbReference type="NCBI Taxonomy" id="2840936"/>
    <lineage>
        <taxon>Bacteria</taxon>
        <taxon>Candidatus Scatousia</taxon>
    </lineage>
</organism>
<feature type="compositionally biased region" description="Basic and acidic residues" evidence="1">
    <location>
        <begin position="210"/>
        <end position="222"/>
    </location>
</feature>
<proteinExistence type="predicted"/>
<dbReference type="EMBL" id="JADIND010000009">
    <property type="protein sequence ID" value="MBO8429839.1"/>
    <property type="molecule type" value="Genomic_DNA"/>
</dbReference>
<evidence type="ECO:0000313" key="3">
    <source>
        <dbReference type="Proteomes" id="UP000823632"/>
    </source>
</evidence>
<sequence>MSITAPLLEVCVPSGIFCWRNIKKVENGETARGSVAFAQGAKMAQAAAQYNDTVAKTAHNASSIFNNLSPAGKKAVDYTGKAVKWATKNVNPLICISSGIKVATSDDKIGTGISEAGALAGMFAGEGLMKLHQNKIFNEKNITTLANAMKGKKGLNSISKYMLKSGNAGKIAAILKGVAFVSASIASYSIGQKIAEGYKDKVKAGLGIKTEPEENKTAEAEQKSSPVTAEKIDRKA</sequence>